<evidence type="ECO:0000313" key="5">
    <source>
        <dbReference type="EMBL" id="KAJ5379958.1"/>
    </source>
</evidence>
<evidence type="ECO:0000313" key="6">
    <source>
        <dbReference type="Proteomes" id="UP001147782"/>
    </source>
</evidence>
<dbReference type="InterPro" id="IPR036291">
    <property type="entry name" value="NAD(P)-bd_dom_sf"/>
</dbReference>
<keyword evidence="3" id="KW-0560">Oxidoreductase</keyword>
<dbReference type="RefSeq" id="XP_056557529.1">
    <property type="nucleotide sequence ID" value="XM_056695317.1"/>
</dbReference>
<dbReference type="OrthoDB" id="37659at2759"/>
<dbReference type="EMBL" id="JAPZBS010000002">
    <property type="protein sequence ID" value="KAJ5379958.1"/>
    <property type="molecule type" value="Genomic_DNA"/>
</dbReference>
<dbReference type="InterPro" id="IPR020904">
    <property type="entry name" value="Sc_DH/Rdtase_CS"/>
</dbReference>
<dbReference type="FunFam" id="3.40.50.720:FF:000084">
    <property type="entry name" value="Short-chain dehydrogenase reductase"/>
    <property type="match status" value="1"/>
</dbReference>
<dbReference type="PRINTS" id="PR00080">
    <property type="entry name" value="SDRFAMILY"/>
</dbReference>
<protein>
    <submittedName>
        <fullName evidence="5">Uncharacterized protein</fullName>
    </submittedName>
</protein>
<dbReference type="PANTHER" id="PTHR43477">
    <property type="entry name" value="DIHYDROANTICAPSIN 7-DEHYDROGENASE"/>
    <property type="match status" value="1"/>
</dbReference>
<dbReference type="PANTHER" id="PTHR43477:SF1">
    <property type="entry name" value="DIHYDROANTICAPSIN 7-DEHYDROGENASE"/>
    <property type="match status" value="1"/>
</dbReference>
<gene>
    <name evidence="5" type="ORF">N7496_002386</name>
</gene>
<comment type="similarity">
    <text evidence="1 4">Belongs to the short-chain dehydrogenases/reductases (SDR) family.</text>
</comment>
<comment type="caution">
    <text evidence="5">The sequence shown here is derived from an EMBL/GenBank/DDBJ whole genome shotgun (WGS) entry which is preliminary data.</text>
</comment>
<reference evidence="5" key="2">
    <citation type="journal article" date="2023" name="IMA Fungus">
        <title>Comparative genomic study of the Penicillium genus elucidates a diverse pangenome and 15 lateral gene transfer events.</title>
        <authorList>
            <person name="Petersen C."/>
            <person name="Sorensen T."/>
            <person name="Nielsen M.R."/>
            <person name="Sondergaard T.E."/>
            <person name="Sorensen J.L."/>
            <person name="Fitzpatrick D.A."/>
            <person name="Frisvad J.C."/>
            <person name="Nielsen K.L."/>
        </authorList>
    </citation>
    <scope>NUCLEOTIDE SEQUENCE</scope>
    <source>
        <strain evidence="5">IBT 29864</strain>
    </source>
</reference>
<reference evidence="5" key="1">
    <citation type="submission" date="2022-11" db="EMBL/GenBank/DDBJ databases">
        <authorList>
            <person name="Petersen C."/>
        </authorList>
    </citation>
    <scope>NUCLEOTIDE SEQUENCE</scope>
    <source>
        <strain evidence="5">IBT 29864</strain>
    </source>
</reference>
<dbReference type="AlphaFoldDB" id="A0A9W9VF91"/>
<dbReference type="PRINTS" id="PR00081">
    <property type="entry name" value="GDHRDH"/>
</dbReference>
<evidence type="ECO:0000256" key="2">
    <source>
        <dbReference type="ARBA" id="ARBA00022857"/>
    </source>
</evidence>
<dbReference type="Proteomes" id="UP001147782">
    <property type="component" value="Unassembled WGS sequence"/>
</dbReference>
<proteinExistence type="inferred from homology"/>
<name>A0A9W9VF91_9EURO</name>
<sequence length="255" mass="26723">MAALKAKVVIVTGSASGIGLATTKAALKEGARVLAVDICPRPSCLEEDPELDFFQCDLTSPSAAADITQRCLKVFGGINVLVNVAGIIDHCSSVDTLTDGIWERCMAVNLNAPVKLMREVLPIMKKQKGGSIVNISSKAGSSGAVSGVAYTASKHALQGVTKNVAWRFKADNIRCNAICPGGVTSAISSKIDSSAIDFAAVETMLPIIDSVKVNRPDFELVRAEDVANAIIFLASDKSSRISGAMLPIDDGWSTI</sequence>
<dbReference type="InterPro" id="IPR002347">
    <property type="entry name" value="SDR_fam"/>
</dbReference>
<evidence type="ECO:0000256" key="4">
    <source>
        <dbReference type="RuleBase" id="RU000363"/>
    </source>
</evidence>
<accession>A0A9W9VF91</accession>
<keyword evidence="2" id="KW-0521">NADP</keyword>
<evidence type="ECO:0000256" key="1">
    <source>
        <dbReference type="ARBA" id="ARBA00006484"/>
    </source>
</evidence>
<organism evidence="5 6">
    <name type="scientific">Penicillium cataractarum</name>
    <dbReference type="NCBI Taxonomy" id="2100454"/>
    <lineage>
        <taxon>Eukaryota</taxon>
        <taxon>Fungi</taxon>
        <taxon>Dikarya</taxon>
        <taxon>Ascomycota</taxon>
        <taxon>Pezizomycotina</taxon>
        <taxon>Eurotiomycetes</taxon>
        <taxon>Eurotiomycetidae</taxon>
        <taxon>Eurotiales</taxon>
        <taxon>Aspergillaceae</taxon>
        <taxon>Penicillium</taxon>
    </lineage>
</organism>
<dbReference type="Gene3D" id="3.40.50.720">
    <property type="entry name" value="NAD(P)-binding Rossmann-like Domain"/>
    <property type="match status" value="1"/>
</dbReference>
<dbReference type="SUPFAM" id="SSF51735">
    <property type="entry name" value="NAD(P)-binding Rossmann-fold domains"/>
    <property type="match status" value="1"/>
</dbReference>
<keyword evidence="6" id="KW-1185">Reference proteome</keyword>
<dbReference type="PROSITE" id="PS00061">
    <property type="entry name" value="ADH_SHORT"/>
    <property type="match status" value="1"/>
</dbReference>
<evidence type="ECO:0000256" key="3">
    <source>
        <dbReference type="ARBA" id="ARBA00023002"/>
    </source>
</evidence>
<dbReference type="GeneID" id="81434494"/>
<dbReference type="Pfam" id="PF00106">
    <property type="entry name" value="adh_short"/>
    <property type="match status" value="1"/>
</dbReference>
<dbReference type="GO" id="GO:0016491">
    <property type="term" value="F:oxidoreductase activity"/>
    <property type="evidence" value="ECO:0007669"/>
    <property type="project" value="UniProtKB-KW"/>
</dbReference>
<dbReference type="InterPro" id="IPR051122">
    <property type="entry name" value="SDR_DHRS6-like"/>
</dbReference>
<dbReference type="CDD" id="cd05233">
    <property type="entry name" value="SDR_c"/>
    <property type="match status" value="1"/>
</dbReference>